<keyword evidence="16" id="KW-1185">Reference proteome</keyword>
<keyword evidence="11" id="KW-0472">Membrane</keyword>
<dbReference type="InterPro" id="IPR011006">
    <property type="entry name" value="CheY-like_superfamily"/>
</dbReference>
<evidence type="ECO:0000256" key="7">
    <source>
        <dbReference type="ARBA" id="ARBA00024867"/>
    </source>
</evidence>
<evidence type="ECO:0000259" key="14">
    <source>
        <dbReference type="PROSITE" id="PS50894"/>
    </source>
</evidence>
<evidence type="ECO:0000259" key="13">
    <source>
        <dbReference type="PROSITE" id="PS50110"/>
    </source>
</evidence>
<protein>
    <recommendedName>
        <fullName evidence="3">Stage 0 sporulation protein A homolog</fullName>
        <ecNumber evidence="2">2.7.13.3</ecNumber>
    </recommendedName>
</protein>
<dbReference type="InterPro" id="IPR004358">
    <property type="entry name" value="Sig_transdc_His_kin-like_C"/>
</dbReference>
<dbReference type="InterPro" id="IPR005467">
    <property type="entry name" value="His_kinase_dom"/>
</dbReference>
<dbReference type="InterPro" id="IPR003594">
    <property type="entry name" value="HATPase_dom"/>
</dbReference>
<proteinExistence type="predicted"/>
<keyword evidence="5 15" id="KW-0418">Kinase</keyword>
<feature type="transmembrane region" description="Helical" evidence="11">
    <location>
        <begin position="61"/>
        <end position="79"/>
    </location>
</feature>
<dbReference type="PRINTS" id="PR00344">
    <property type="entry name" value="BCTRLSENSOR"/>
</dbReference>
<comment type="function">
    <text evidence="7">May play the central regulatory role in sporulation. It may be an element of the effector pathway responsible for the activation of sporulation genes in response to nutritional stress. Spo0A may act in concert with spo0H (a sigma factor) to control the expression of some genes that are critical to the sporulation process.</text>
</comment>
<dbReference type="GO" id="GO:0005524">
    <property type="term" value="F:ATP binding"/>
    <property type="evidence" value="ECO:0007669"/>
    <property type="project" value="UniProtKB-KW"/>
</dbReference>
<dbReference type="InterPro" id="IPR036097">
    <property type="entry name" value="HisK_dim/P_sf"/>
</dbReference>
<evidence type="ECO:0000256" key="1">
    <source>
        <dbReference type="ARBA" id="ARBA00000085"/>
    </source>
</evidence>
<dbReference type="PROSITE" id="PS50894">
    <property type="entry name" value="HPT"/>
    <property type="match status" value="1"/>
</dbReference>
<dbReference type="SUPFAM" id="SSF55874">
    <property type="entry name" value="ATPase domain of HSP90 chaperone/DNA topoisomerase II/histidine kinase"/>
    <property type="match status" value="1"/>
</dbReference>
<comment type="caution">
    <text evidence="15">The sequence shown here is derived from an EMBL/GenBank/DDBJ whole genome shotgun (WGS) entry which is preliminary data.</text>
</comment>
<dbReference type="SMART" id="SM00387">
    <property type="entry name" value="HATPase_c"/>
    <property type="match status" value="1"/>
</dbReference>
<evidence type="ECO:0000313" key="16">
    <source>
        <dbReference type="Proteomes" id="UP000274920"/>
    </source>
</evidence>
<evidence type="ECO:0000313" key="15">
    <source>
        <dbReference type="EMBL" id="RRK32280.1"/>
    </source>
</evidence>
<organism evidence="15 16">
    <name type="scientific">Schaedlerella arabinosiphila</name>
    <dbReference type="NCBI Taxonomy" id="2044587"/>
    <lineage>
        <taxon>Bacteria</taxon>
        <taxon>Bacillati</taxon>
        <taxon>Bacillota</taxon>
        <taxon>Clostridia</taxon>
        <taxon>Lachnospirales</taxon>
        <taxon>Lachnospiraceae</taxon>
        <taxon>Schaedlerella</taxon>
    </lineage>
</organism>
<dbReference type="Pfam" id="PF02518">
    <property type="entry name" value="HATPase_c"/>
    <property type="match status" value="1"/>
</dbReference>
<feature type="transmembrane region" description="Helical" evidence="11">
    <location>
        <begin position="12"/>
        <end position="30"/>
    </location>
</feature>
<dbReference type="Gene3D" id="1.10.287.130">
    <property type="match status" value="1"/>
</dbReference>
<dbReference type="RefSeq" id="WP_125127770.1">
    <property type="nucleotide sequence ID" value="NZ_RHJS01000002.1"/>
</dbReference>
<evidence type="ECO:0000256" key="2">
    <source>
        <dbReference type="ARBA" id="ARBA00012438"/>
    </source>
</evidence>
<feature type="compositionally biased region" description="Basic and acidic residues" evidence="10">
    <location>
        <begin position="698"/>
        <end position="715"/>
    </location>
</feature>
<dbReference type="SUPFAM" id="SSF47384">
    <property type="entry name" value="Homodimeric domain of signal transducing histidine kinase"/>
    <property type="match status" value="1"/>
</dbReference>
<evidence type="ECO:0000256" key="4">
    <source>
        <dbReference type="ARBA" id="ARBA00022553"/>
    </source>
</evidence>
<keyword evidence="4 9" id="KW-0597">Phosphoprotein</keyword>
<feature type="domain" description="Response regulatory" evidence="13">
    <location>
        <begin position="560"/>
        <end position="678"/>
    </location>
</feature>
<dbReference type="Gene3D" id="3.40.50.2300">
    <property type="match status" value="1"/>
</dbReference>
<feature type="domain" description="HPt" evidence="14">
    <location>
        <begin position="772"/>
        <end position="865"/>
    </location>
</feature>
<feature type="region of interest" description="Disordered" evidence="10">
    <location>
        <begin position="688"/>
        <end position="723"/>
    </location>
</feature>
<dbReference type="EMBL" id="RHJS01000002">
    <property type="protein sequence ID" value="RRK32280.1"/>
    <property type="molecule type" value="Genomic_DNA"/>
</dbReference>
<dbReference type="GO" id="GO:0000155">
    <property type="term" value="F:phosphorelay sensor kinase activity"/>
    <property type="evidence" value="ECO:0007669"/>
    <property type="project" value="InterPro"/>
</dbReference>
<feature type="modified residue" description="Phosphohistidine" evidence="8">
    <location>
        <position position="811"/>
    </location>
</feature>
<feature type="modified residue" description="4-aspartylphosphate" evidence="9">
    <location>
        <position position="609"/>
    </location>
</feature>
<comment type="catalytic activity">
    <reaction evidence="1">
        <text>ATP + protein L-histidine = ADP + protein N-phospho-L-histidine.</text>
        <dbReference type="EC" id="2.7.13.3"/>
    </reaction>
</comment>
<dbReference type="CDD" id="cd00082">
    <property type="entry name" value="HisKA"/>
    <property type="match status" value="1"/>
</dbReference>
<keyword evidence="11" id="KW-1133">Transmembrane helix</keyword>
<dbReference type="Pfam" id="PF00512">
    <property type="entry name" value="HisKA"/>
    <property type="match status" value="1"/>
</dbReference>
<name>A0A426DHE8_9FIRM</name>
<dbReference type="PROSITE" id="PS50110">
    <property type="entry name" value="RESPONSE_REGULATORY"/>
    <property type="match status" value="1"/>
</dbReference>
<gene>
    <name evidence="15" type="ORF">EBB54_13600</name>
</gene>
<dbReference type="PROSITE" id="PS50109">
    <property type="entry name" value="HIS_KIN"/>
    <property type="match status" value="1"/>
</dbReference>
<dbReference type="InterPro" id="IPR003661">
    <property type="entry name" value="HisK_dim/P_dom"/>
</dbReference>
<dbReference type="Pfam" id="PF00072">
    <property type="entry name" value="Response_reg"/>
    <property type="match status" value="1"/>
</dbReference>
<feature type="domain" description="Histidine kinase" evidence="12">
    <location>
        <begin position="188"/>
        <end position="408"/>
    </location>
</feature>
<dbReference type="PANTHER" id="PTHR45339">
    <property type="entry name" value="HYBRID SIGNAL TRANSDUCTION HISTIDINE KINASE J"/>
    <property type="match status" value="1"/>
</dbReference>
<evidence type="ECO:0000256" key="10">
    <source>
        <dbReference type="SAM" id="MobiDB-lite"/>
    </source>
</evidence>
<dbReference type="PANTHER" id="PTHR45339:SF3">
    <property type="entry name" value="HISTIDINE KINASE"/>
    <property type="match status" value="1"/>
</dbReference>
<evidence type="ECO:0000256" key="11">
    <source>
        <dbReference type="SAM" id="Phobius"/>
    </source>
</evidence>
<evidence type="ECO:0000256" key="5">
    <source>
        <dbReference type="ARBA" id="ARBA00022777"/>
    </source>
</evidence>
<sequence length="865" mass="97226">MREEGQTSIHLLLAGIVSAFSVMLILVTIVMSWEQWMVPVIAFGSFGVWCLHIGRFSRGMLYEYLCASLMLVEFFFFGVHTESLFDIPAVACIMIFIFSLLDRNRLLYMTAGLYSIVLLYHFLVLHTIHYNMGFREMMRLGIGVAVTAGAVEIARYRIYRRRMERQKFDSAFAQLEISGRQNAVFLSNVSHELRTPINMVLGISEVAMEKDISPEIRTDMQSIQMAGKRLSNQINNMLDYTEIVEGTLTPAKEEYMITSVLNDVITMAAMQNSRHQLEMVFDINPDMPAVLIGDAEKISHVLKILLENSIKFTEEGGINVCIEYRKEDYGINMLIDIYDTGIGMTVSQLSQMYDDFYQADSGSSRFAGGLGLGIPIARGLLQSMGGFVHFESKGQQGLQAHITIPQGVASDTPCIVLDNADQFCIACYFRPEKYSCDEVRRFYDKLILHLVGGLGIEGYQAHNFEGLLKLQRSFKLTHIFIAQAEYEENRSYYEELADTYRVVVIAEREFVLSRESRLLVIHKPFSALSVVNLLNGEVKEYGFEEAQAAGRRPFTCSGVRALAVDDEEMNLVVAKGVLGSYGIQVDTCLSGKEAVGRCAANSYNIVFLDHMMPGFDGVETLRRIREINNGIYQDLPVIALTANTISGAREMFRNEGFTEFIPKPIERAVLERVLRRVLPKHCIHYGSEPAKQEGLPEGIKHQEEVSKDEEKRPEEEVFSDTGVPAADGSAEFIPAEAEPEVTVPSGESSLPLARLAEAGINVGMGLDYCCGEEEFYLEMLRMFSGQSEEKRDEIIALYEAENWTDYAVKVHALKSTSLTIGAEELSEYAKKLEHAGKKEDIEYIRQNHPGLLRMYEEVCESIAGL</sequence>
<dbReference type="EC" id="2.7.13.3" evidence="2"/>
<dbReference type="Proteomes" id="UP000274920">
    <property type="component" value="Unassembled WGS sequence"/>
</dbReference>
<keyword evidence="11" id="KW-0812">Transmembrane</keyword>
<dbReference type="InterPro" id="IPR001789">
    <property type="entry name" value="Sig_transdc_resp-reg_receiver"/>
</dbReference>
<dbReference type="InterPro" id="IPR036641">
    <property type="entry name" value="HPT_dom_sf"/>
</dbReference>
<dbReference type="Gene3D" id="1.20.120.160">
    <property type="entry name" value="HPT domain"/>
    <property type="match status" value="1"/>
</dbReference>
<dbReference type="CDD" id="cd17546">
    <property type="entry name" value="REC_hyHK_CKI1_RcsC-like"/>
    <property type="match status" value="1"/>
</dbReference>
<accession>A0A426DHE8</accession>
<keyword evidence="6" id="KW-0902">Two-component regulatory system</keyword>
<dbReference type="SUPFAM" id="SSF47226">
    <property type="entry name" value="Histidine-containing phosphotransfer domain, HPT domain"/>
    <property type="match status" value="1"/>
</dbReference>
<feature type="transmembrane region" description="Helical" evidence="11">
    <location>
        <begin position="106"/>
        <end position="128"/>
    </location>
</feature>
<reference evidence="15" key="1">
    <citation type="submission" date="2018-10" db="EMBL/GenBank/DDBJ databases">
        <title>Schaedlerella arabinophila gen. nov. sp. nov., isolated from the mouse intestinal tract and comparative analysis with the genome of the closely related altered Schaedler flora strain ASF502.</title>
        <authorList>
            <person name="Miyake S."/>
            <person name="Soh M."/>
            <person name="Seedorf H."/>
        </authorList>
    </citation>
    <scope>NUCLEOTIDE SEQUENCE [LARGE SCALE GENOMIC DNA]</scope>
    <source>
        <strain evidence="15">DSM 106076</strain>
    </source>
</reference>
<evidence type="ECO:0000256" key="3">
    <source>
        <dbReference type="ARBA" id="ARBA00018672"/>
    </source>
</evidence>
<evidence type="ECO:0000256" key="6">
    <source>
        <dbReference type="ARBA" id="ARBA00023012"/>
    </source>
</evidence>
<evidence type="ECO:0000259" key="12">
    <source>
        <dbReference type="PROSITE" id="PS50109"/>
    </source>
</evidence>
<dbReference type="Gene3D" id="3.30.565.10">
    <property type="entry name" value="Histidine kinase-like ATPase, C-terminal domain"/>
    <property type="match status" value="1"/>
</dbReference>
<evidence type="ECO:0000256" key="8">
    <source>
        <dbReference type="PROSITE-ProRule" id="PRU00110"/>
    </source>
</evidence>
<keyword evidence="5 15" id="KW-0808">Transferase</keyword>
<evidence type="ECO:0000256" key="9">
    <source>
        <dbReference type="PROSITE-ProRule" id="PRU00169"/>
    </source>
</evidence>
<dbReference type="SUPFAM" id="SSF52172">
    <property type="entry name" value="CheY-like"/>
    <property type="match status" value="1"/>
</dbReference>
<dbReference type="GO" id="GO:0005886">
    <property type="term" value="C:plasma membrane"/>
    <property type="evidence" value="ECO:0007669"/>
    <property type="project" value="UniProtKB-SubCell"/>
</dbReference>
<dbReference type="InterPro" id="IPR036890">
    <property type="entry name" value="HATPase_C_sf"/>
</dbReference>
<dbReference type="SMART" id="SM00448">
    <property type="entry name" value="REC"/>
    <property type="match status" value="1"/>
</dbReference>
<feature type="transmembrane region" description="Helical" evidence="11">
    <location>
        <begin position="85"/>
        <end position="101"/>
    </location>
</feature>
<dbReference type="InterPro" id="IPR008207">
    <property type="entry name" value="Sig_transdc_His_kin_Hpt_dom"/>
</dbReference>
<dbReference type="Pfam" id="PF01627">
    <property type="entry name" value="Hpt"/>
    <property type="match status" value="1"/>
</dbReference>
<feature type="transmembrane region" description="Helical" evidence="11">
    <location>
        <begin position="36"/>
        <end position="54"/>
    </location>
</feature>
<dbReference type="SMART" id="SM00388">
    <property type="entry name" value="HisKA"/>
    <property type="match status" value="1"/>
</dbReference>
<dbReference type="AlphaFoldDB" id="A0A426DHE8"/>